<feature type="compositionally biased region" description="Low complexity" evidence="1">
    <location>
        <begin position="130"/>
        <end position="148"/>
    </location>
</feature>
<accession>W6MU93</accession>
<name>W6MU93_9ASCO</name>
<evidence type="ECO:0000313" key="2">
    <source>
        <dbReference type="EMBL" id="CDK28997.1"/>
    </source>
</evidence>
<dbReference type="AlphaFoldDB" id="W6MU93"/>
<dbReference type="GeneID" id="34522374"/>
<organism evidence="2 3">
    <name type="scientific">Kuraishia capsulata CBS 1993</name>
    <dbReference type="NCBI Taxonomy" id="1382522"/>
    <lineage>
        <taxon>Eukaryota</taxon>
        <taxon>Fungi</taxon>
        <taxon>Dikarya</taxon>
        <taxon>Ascomycota</taxon>
        <taxon>Saccharomycotina</taxon>
        <taxon>Pichiomycetes</taxon>
        <taxon>Pichiales</taxon>
        <taxon>Pichiaceae</taxon>
        <taxon>Kuraishia</taxon>
    </lineage>
</organism>
<gene>
    <name evidence="2" type="ORF">KUCA_T00004983001</name>
</gene>
<reference evidence="2" key="2">
    <citation type="submission" date="2014-02" db="EMBL/GenBank/DDBJ databases">
        <title>Complete DNA sequence of /Kuraishia capsulata/ illustrates novel genomic features among budding yeasts (/Saccharomycotina/).</title>
        <authorList>
            <person name="Morales L."/>
            <person name="Noel B."/>
            <person name="Porcel B."/>
            <person name="Marcet-Houben M."/>
            <person name="Hullo M-F."/>
            <person name="Sacerdot C."/>
            <person name="Tekaia F."/>
            <person name="Leh-Louis V."/>
            <person name="Despons L."/>
            <person name="Khanna V."/>
            <person name="Aury J-M."/>
            <person name="Barbe V."/>
            <person name="Couloux A."/>
            <person name="Labadie K."/>
            <person name="Pelletier E."/>
            <person name="Souciet J-L."/>
            <person name="Boekhout T."/>
            <person name="Gabaldon T."/>
            <person name="Wincker P."/>
            <person name="Dujon B."/>
        </authorList>
    </citation>
    <scope>NUCLEOTIDE SEQUENCE</scope>
    <source>
        <strain evidence="2">CBS 1993</strain>
    </source>
</reference>
<protein>
    <submittedName>
        <fullName evidence="2">Uncharacterized protein</fullName>
    </submittedName>
</protein>
<keyword evidence="3" id="KW-1185">Reference proteome</keyword>
<evidence type="ECO:0000313" key="3">
    <source>
        <dbReference type="Proteomes" id="UP000019384"/>
    </source>
</evidence>
<dbReference type="OrthoDB" id="4094046at2759"/>
<dbReference type="HOGENOM" id="CLU_894478_0_0_1"/>
<reference evidence="2" key="1">
    <citation type="submission" date="2013-12" db="EMBL/GenBank/DDBJ databases">
        <authorList>
            <person name="Genoscope - CEA"/>
        </authorList>
    </citation>
    <scope>NUCLEOTIDE SEQUENCE</scope>
    <source>
        <strain evidence="2">CBS 1993</strain>
    </source>
</reference>
<dbReference type="Proteomes" id="UP000019384">
    <property type="component" value="Unassembled WGS sequence"/>
</dbReference>
<feature type="region of interest" description="Disordered" evidence="1">
    <location>
        <begin position="130"/>
        <end position="161"/>
    </location>
</feature>
<evidence type="ECO:0000256" key="1">
    <source>
        <dbReference type="SAM" id="MobiDB-lite"/>
    </source>
</evidence>
<feature type="compositionally biased region" description="Basic and acidic residues" evidence="1">
    <location>
        <begin position="150"/>
        <end position="161"/>
    </location>
</feature>
<sequence>MSFTVVTVKITTDDVHKDEYIFYGENLPTPLTEQALLKSLIRNSPEKYRDFLENCELEIKRKSKKCELEIQRKSKKSKRYVSLKTAEDFAALNRSLQVKNCLKLDIVCGKRKEEVSKDVGAAAEFAGAAPSIPPSTAETSASSSTSSAQHTDEPSPGKAKDLPSLIKIFEDLVDDESSSKKFFDHYSKLYEKKGHPSIPEFLASLVNINDLGTVISDNLLNSDFIKNPAKLYSANGIFVDSENDSPVDPGQLQLRFIAGSTVTGVFLLALKMEITSTVSDITVLSARTSISARSVKMMVLLKDHTTIHTRW</sequence>
<proteinExistence type="predicted"/>
<dbReference type="EMBL" id="HG793130">
    <property type="protein sequence ID" value="CDK28997.1"/>
    <property type="molecule type" value="Genomic_DNA"/>
</dbReference>
<dbReference type="RefSeq" id="XP_022460986.1">
    <property type="nucleotide sequence ID" value="XM_022606123.1"/>
</dbReference>